<dbReference type="Gene3D" id="2.40.70.10">
    <property type="entry name" value="Acid Proteases"/>
    <property type="match status" value="1"/>
</dbReference>
<protein>
    <submittedName>
        <fullName evidence="1">Uncharacterized protein</fullName>
    </submittedName>
</protein>
<proteinExistence type="predicted"/>
<sequence length="282" mass="31685">MEVEEGGEESEFAGEEEDIRVDPAEFLTMIVKGKAIHVLIDTGSTHNFLDYNTARKLGCLLTAITPFGVSVADGKKVQSNYMCKGLTWKMQGVTFDSDMLILPIGGCNMVLGIQWLITLGDIMWNFKKLKMEFHIMGRKMSLRDSQPPVTKLVQQQGMNKLLSQPSELCMISVGKFQDALSPVRASLFSLEGTGQYEEDEELQLILQNYQDLFATPTDLPPSRVHDHKITQKEGTSPINIRPYRYPTIQKDEIEKLVREMLDSGVISHISSDTSTITIMDTF</sequence>
<keyword evidence="2" id="KW-1185">Reference proteome</keyword>
<reference evidence="1 2" key="2">
    <citation type="journal article" date="2017" name="Genome Biol.">
        <title>New reference genome sequences of hot pepper reveal the massive evolution of plant disease-resistance genes by retroduplication.</title>
        <authorList>
            <person name="Kim S."/>
            <person name="Park J."/>
            <person name="Yeom S.I."/>
            <person name="Kim Y.M."/>
            <person name="Seo E."/>
            <person name="Kim K.T."/>
            <person name="Kim M.S."/>
            <person name="Lee J.M."/>
            <person name="Cheong K."/>
            <person name="Shin H.S."/>
            <person name="Kim S.B."/>
            <person name="Han K."/>
            <person name="Lee J."/>
            <person name="Park M."/>
            <person name="Lee H.A."/>
            <person name="Lee H.Y."/>
            <person name="Lee Y."/>
            <person name="Oh S."/>
            <person name="Lee J.H."/>
            <person name="Choi E."/>
            <person name="Choi E."/>
            <person name="Lee S.E."/>
            <person name="Jeon J."/>
            <person name="Kim H."/>
            <person name="Choi G."/>
            <person name="Song H."/>
            <person name="Lee J."/>
            <person name="Lee S.C."/>
            <person name="Kwon J.K."/>
            <person name="Lee H.Y."/>
            <person name="Koo N."/>
            <person name="Hong Y."/>
            <person name="Kim R.W."/>
            <person name="Kang W.H."/>
            <person name="Huh J.H."/>
            <person name="Kang B.C."/>
            <person name="Yang T.J."/>
            <person name="Lee Y.H."/>
            <person name="Bennetzen J.L."/>
            <person name="Choi D."/>
        </authorList>
    </citation>
    <scope>NUCLEOTIDE SEQUENCE [LARGE SCALE GENOMIC DNA]</scope>
    <source>
        <strain evidence="2">cv. CM334</strain>
    </source>
</reference>
<accession>A0A2G2ZLF8</accession>
<dbReference type="PANTHER" id="PTHR15503">
    <property type="entry name" value="LDOC1 RELATED"/>
    <property type="match status" value="1"/>
</dbReference>
<dbReference type="InterPro" id="IPR043502">
    <property type="entry name" value="DNA/RNA_pol_sf"/>
</dbReference>
<evidence type="ECO:0000313" key="1">
    <source>
        <dbReference type="EMBL" id="PHT82838.1"/>
    </source>
</evidence>
<dbReference type="Gene3D" id="3.10.10.10">
    <property type="entry name" value="HIV Type 1 Reverse Transcriptase, subunit A, domain 1"/>
    <property type="match status" value="1"/>
</dbReference>
<name>A0A2G2ZLF8_CAPAN</name>
<dbReference type="CDD" id="cd00303">
    <property type="entry name" value="retropepsin_like"/>
    <property type="match status" value="1"/>
</dbReference>
<dbReference type="InterPro" id="IPR032567">
    <property type="entry name" value="RTL1-rel"/>
</dbReference>
<dbReference type="OMA" id="VEKWHER"/>
<dbReference type="Gramene" id="PHT82838">
    <property type="protein sequence ID" value="PHT82838"/>
    <property type="gene ID" value="T459_11281"/>
</dbReference>
<gene>
    <name evidence="1" type="ORF">T459_11281</name>
</gene>
<comment type="caution">
    <text evidence="1">The sequence shown here is derived from an EMBL/GenBank/DDBJ whole genome shotgun (WGS) entry which is preliminary data.</text>
</comment>
<dbReference type="EMBL" id="AYRZ02000004">
    <property type="protein sequence ID" value="PHT82838.1"/>
    <property type="molecule type" value="Genomic_DNA"/>
</dbReference>
<dbReference type="SUPFAM" id="SSF56672">
    <property type="entry name" value="DNA/RNA polymerases"/>
    <property type="match status" value="1"/>
</dbReference>
<dbReference type="AlphaFoldDB" id="A0A2G2ZLF8"/>
<evidence type="ECO:0000313" key="2">
    <source>
        <dbReference type="Proteomes" id="UP000222542"/>
    </source>
</evidence>
<dbReference type="SUPFAM" id="SSF50630">
    <property type="entry name" value="Acid proteases"/>
    <property type="match status" value="1"/>
</dbReference>
<organism evidence="1 2">
    <name type="scientific">Capsicum annuum</name>
    <name type="common">Capsicum pepper</name>
    <dbReference type="NCBI Taxonomy" id="4072"/>
    <lineage>
        <taxon>Eukaryota</taxon>
        <taxon>Viridiplantae</taxon>
        <taxon>Streptophyta</taxon>
        <taxon>Embryophyta</taxon>
        <taxon>Tracheophyta</taxon>
        <taxon>Spermatophyta</taxon>
        <taxon>Magnoliopsida</taxon>
        <taxon>eudicotyledons</taxon>
        <taxon>Gunneridae</taxon>
        <taxon>Pentapetalae</taxon>
        <taxon>asterids</taxon>
        <taxon>lamiids</taxon>
        <taxon>Solanales</taxon>
        <taxon>Solanaceae</taxon>
        <taxon>Solanoideae</taxon>
        <taxon>Capsiceae</taxon>
        <taxon>Capsicum</taxon>
    </lineage>
</organism>
<dbReference type="Proteomes" id="UP000222542">
    <property type="component" value="Unassembled WGS sequence"/>
</dbReference>
<reference evidence="1 2" key="1">
    <citation type="journal article" date="2014" name="Nat. Genet.">
        <title>Genome sequence of the hot pepper provides insights into the evolution of pungency in Capsicum species.</title>
        <authorList>
            <person name="Kim S."/>
            <person name="Park M."/>
            <person name="Yeom S.I."/>
            <person name="Kim Y.M."/>
            <person name="Lee J.M."/>
            <person name="Lee H.A."/>
            <person name="Seo E."/>
            <person name="Choi J."/>
            <person name="Cheong K."/>
            <person name="Kim K.T."/>
            <person name="Jung K."/>
            <person name="Lee G.W."/>
            <person name="Oh S.K."/>
            <person name="Bae C."/>
            <person name="Kim S.B."/>
            <person name="Lee H.Y."/>
            <person name="Kim S.Y."/>
            <person name="Kim M.S."/>
            <person name="Kang B.C."/>
            <person name="Jo Y.D."/>
            <person name="Yang H.B."/>
            <person name="Jeong H.J."/>
            <person name="Kang W.H."/>
            <person name="Kwon J.K."/>
            <person name="Shin C."/>
            <person name="Lim J.Y."/>
            <person name="Park J.H."/>
            <person name="Huh J.H."/>
            <person name="Kim J.S."/>
            <person name="Kim B.D."/>
            <person name="Cohen O."/>
            <person name="Paran I."/>
            <person name="Suh M.C."/>
            <person name="Lee S.B."/>
            <person name="Kim Y.K."/>
            <person name="Shin Y."/>
            <person name="Noh S.J."/>
            <person name="Park J."/>
            <person name="Seo Y.S."/>
            <person name="Kwon S.Y."/>
            <person name="Kim H.A."/>
            <person name="Park J.M."/>
            <person name="Kim H.J."/>
            <person name="Choi S.B."/>
            <person name="Bosland P.W."/>
            <person name="Reeves G."/>
            <person name="Jo S.H."/>
            <person name="Lee B.W."/>
            <person name="Cho H.T."/>
            <person name="Choi H.S."/>
            <person name="Lee M.S."/>
            <person name="Yu Y."/>
            <person name="Do Choi Y."/>
            <person name="Park B.S."/>
            <person name="van Deynze A."/>
            <person name="Ashrafi H."/>
            <person name="Hill T."/>
            <person name="Kim W.T."/>
            <person name="Pai H.S."/>
            <person name="Ahn H.K."/>
            <person name="Yeam I."/>
            <person name="Giovannoni J.J."/>
            <person name="Rose J.K."/>
            <person name="Sorensen I."/>
            <person name="Lee S.J."/>
            <person name="Kim R.W."/>
            <person name="Choi I.Y."/>
            <person name="Choi B.S."/>
            <person name="Lim J.S."/>
            <person name="Lee Y.H."/>
            <person name="Choi D."/>
        </authorList>
    </citation>
    <scope>NUCLEOTIDE SEQUENCE [LARGE SCALE GENOMIC DNA]</scope>
    <source>
        <strain evidence="2">cv. CM334</strain>
    </source>
</reference>
<dbReference type="STRING" id="4072.A0A2G2ZLF8"/>
<dbReference type="Pfam" id="PF08284">
    <property type="entry name" value="RVP_2"/>
    <property type="match status" value="1"/>
</dbReference>
<dbReference type="InterPro" id="IPR021109">
    <property type="entry name" value="Peptidase_aspartic_dom_sf"/>
</dbReference>
<dbReference type="PANTHER" id="PTHR15503:SF43">
    <property type="entry name" value="REVERSE TRANSCRIPTASE RNASE H-LIKE DOMAIN-CONTAINING PROTEIN"/>
    <property type="match status" value="1"/>
</dbReference>